<dbReference type="AlphaFoldDB" id="A0A7R8VAB9"/>
<dbReference type="GO" id="GO:0030322">
    <property type="term" value="P:stabilization of membrane potential"/>
    <property type="evidence" value="ECO:0007669"/>
    <property type="project" value="TreeGrafter"/>
</dbReference>
<dbReference type="Gene3D" id="1.10.287.70">
    <property type="match status" value="1"/>
</dbReference>
<evidence type="ECO:0000256" key="7">
    <source>
        <dbReference type="ARBA" id="ARBA00023303"/>
    </source>
</evidence>
<evidence type="ECO:0000256" key="1">
    <source>
        <dbReference type="ARBA" id="ARBA00004141"/>
    </source>
</evidence>
<evidence type="ECO:0000313" key="10">
    <source>
        <dbReference type="EMBL" id="CAD7194657.1"/>
    </source>
</evidence>
<sequence>MSKPGWSEHQVLIHQGKVAPLLDLGRFEVIQVTRLFKPVYPEVIVVCISFLIYKWIQIFMGNLWYPLPKEQLPNPSGLRETSGGKSYVCFGALLFSKWENWGFLDGSYFCFISLSTIGFGDIVPGDKIYKNDSIDLSFIFCSMFGRYDVPQGGSSGHLELTPASAVLHYHYQRLLVHSLFNQSILPLVHFSPVCWSTVRIRVKMGYTQPYLSKSVQDEVDSGVNLTNPSVSRDKKTSLRQTVGVNIGFPKPQAKKIIIVECAEPIAQPQLITAEETKPITRDNMIPVERIISSPKHKRAKSSPTEKKK</sequence>
<reference evidence="10" key="1">
    <citation type="submission" date="2020-11" db="EMBL/GenBank/DDBJ databases">
        <authorList>
            <person name="Tran Van P."/>
        </authorList>
    </citation>
    <scope>NUCLEOTIDE SEQUENCE</scope>
</reference>
<keyword evidence="2" id="KW-0813">Transport</keyword>
<comment type="subcellular location">
    <subcellularLocation>
        <location evidence="1">Membrane</location>
        <topology evidence="1">Multi-pass membrane protein</topology>
    </subcellularLocation>
</comment>
<dbReference type="EMBL" id="OA564539">
    <property type="protein sequence ID" value="CAD7194657.1"/>
    <property type="molecule type" value="Genomic_DNA"/>
</dbReference>
<feature type="region of interest" description="Disordered" evidence="8">
    <location>
        <begin position="286"/>
        <end position="308"/>
    </location>
</feature>
<keyword evidence="7" id="KW-0407">Ion channel</keyword>
<keyword evidence="6" id="KW-0472">Membrane</keyword>
<protein>
    <recommendedName>
        <fullName evidence="9">Potassium channel domain-containing protein</fullName>
    </recommendedName>
</protein>
<evidence type="ECO:0000256" key="5">
    <source>
        <dbReference type="ARBA" id="ARBA00023065"/>
    </source>
</evidence>
<dbReference type="InterPro" id="IPR003280">
    <property type="entry name" value="2pore_dom_K_chnl"/>
</dbReference>
<evidence type="ECO:0000256" key="6">
    <source>
        <dbReference type="ARBA" id="ARBA00023136"/>
    </source>
</evidence>
<evidence type="ECO:0000256" key="2">
    <source>
        <dbReference type="ARBA" id="ARBA00022448"/>
    </source>
</evidence>
<gene>
    <name evidence="10" type="ORF">TDIB3V08_LOCUS1074</name>
</gene>
<dbReference type="PANTHER" id="PTHR11003">
    <property type="entry name" value="POTASSIUM CHANNEL, SUBFAMILY K"/>
    <property type="match status" value="1"/>
</dbReference>
<dbReference type="GO" id="GO:0015271">
    <property type="term" value="F:outward rectifier potassium channel activity"/>
    <property type="evidence" value="ECO:0007669"/>
    <property type="project" value="TreeGrafter"/>
</dbReference>
<evidence type="ECO:0000256" key="8">
    <source>
        <dbReference type="SAM" id="MobiDB-lite"/>
    </source>
</evidence>
<proteinExistence type="predicted"/>
<keyword evidence="5" id="KW-0406">Ion transport</keyword>
<dbReference type="Pfam" id="PF07885">
    <property type="entry name" value="Ion_trans_2"/>
    <property type="match status" value="1"/>
</dbReference>
<dbReference type="PANTHER" id="PTHR11003:SF352">
    <property type="entry name" value="BCDNA.GH04802-RELATED"/>
    <property type="match status" value="1"/>
</dbReference>
<name>A0A7R8VAB9_TIMDO</name>
<dbReference type="InterPro" id="IPR013099">
    <property type="entry name" value="K_chnl_dom"/>
</dbReference>
<keyword evidence="4" id="KW-1133">Transmembrane helix</keyword>
<evidence type="ECO:0000256" key="4">
    <source>
        <dbReference type="ARBA" id="ARBA00022989"/>
    </source>
</evidence>
<organism evidence="10">
    <name type="scientific">Timema douglasi</name>
    <name type="common">Walking stick</name>
    <dbReference type="NCBI Taxonomy" id="61478"/>
    <lineage>
        <taxon>Eukaryota</taxon>
        <taxon>Metazoa</taxon>
        <taxon>Ecdysozoa</taxon>
        <taxon>Arthropoda</taxon>
        <taxon>Hexapoda</taxon>
        <taxon>Insecta</taxon>
        <taxon>Pterygota</taxon>
        <taxon>Neoptera</taxon>
        <taxon>Polyneoptera</taxon>
        <taxon>Phasmatodea</taxon>
        <taxon>Timematodea</taxon>
        <taxon>Timematoidea</taxon>
        <taxon>Timematidae</taxon>
        <taxon>Timema</taxon>
    </lineage>
</organism>
<accession>A0A7R8VAB9</accession>
<feature type="domain" description="Potassium channel" evidence="9">
    <location>
        <begin position="87"/>
        <end position="141"/>
    </location>
</feature>
<dbReference type="SUPFAM" id="SSF81324">
    <property type="entry name" value="Voltage-gated potassium channels"/>
    <property type="match status" value="1"/>
</dbReference>
<dbReference type="GO" id="GO:0005886">
    <property type="term" value="C:plasma membrane"/>
    <property type="evidence" value="ECO:0007669"/>
    <property type="project" value="TreeGrafter"/>
</dbReference>
<keyword evidence="3" id="KW-0812">Transmembrane</keyword>
<evidence type="ECO:0000259" key="9">
    <source>
        <dbReference type="Pfam" id="PF07885"/>
    </source>
</evidence>
<evidence type="ECO:0000256" key="3">
    <source>
        <dbReference type="ARBA" id="ARBA00022692"/>
    </source>
</evidence>
<dbReference type="GO" id="GO:0022841">
    <property type="term" value="F:potassium ion leak channel activity"/>
    <property type="evidence" value="ECO:0007669"/>
    <property type="project" value="TreeGrafter"/>
</dbReference>